<protein>
    <submittedName>
        <fullName evidence="2">Uncharacterized protein LOC113797395</fullName>
    </submittedName>
</protein>
<sequence length="382" mass="44664">MYRYQQQQRTLLSSMMKMAITSSSDQFMMVNQKIPTSFVVMIQMNRSKSSYVKSNRVLNVVSNVNRQSYNEKHFEAILKSPVAIPLSRNIDSRTKTEKKIQLPSNIVMRYCPNSDEDQTQNLAITKTRQLSKRPLLLFFGWLEAKEIHMEKYREFWFERGFDILSVRTLPMHLLLPKIGGRRNAETMINFLANHHLVYDEILIHGFSVGGYQMGEIFLYLKENKDKNERIRHIYESLKGIIVDSLVYAQDCPPGASKAITNHPIFQPMLEKTIDKFLKLTKSFTYDRYIKVQDLMFANESKLPGCILHSKADVVSSITHNIEIYNGWKSRNPENSELHCWHDALHVLIYKKYPEQYTKIVDEFVANKTKITKAKIPKKVKKQ</sequence>
<dbReference type="Pfam" id="PF05705">
    <property type="entry name" value="DUF829"/>
    <property type="match status" value="1"/>
</dbReference>
<dbReference type="GO" id="GO:0017171">
    <property type="term" value="F:serine hydrolase activity"/>
    <property type="evidence" value="ECO:0007669"/>
    <property type="project" value="TreeGrafter"/>
</dbReference>
<name>A0A6P6YF97_DERPT</name>
<dbReference type="Proteomes" id="UP000515146">
    <property type="component" value="Unplaced"/>
</dbReference>
<evidence type="ECO:0000313" key="2">
    <source>
        <dbReference type="RefSeq" id="XP_027203561.1"/>
    </source>
</evidence>
<gene>
    <name evidence="2" type="primary">LOC113797395</name>
</gene>
<evidence type="ECO:0000313" key="1">
    <source>
        <dbReference type="Proteomes" id="UP000515146"/>
    </source>
</evidence>
<proteinExistence type="predicted"/>
<keyword evidence="1" id="KW-1185">Reference proteome</keyword>
<organism evidence="1 2">
    <name type="scientific">Dermatophagoides pteronyssinus</name>
    <name type="common">European house dust mite</name>
    <dbReference type="NCBI Taxonomy" id="6956"/>
    <lineage>
        <taxon>Eukaryota</taxon>
        <taxon>Metazoa</taxon>
        <taxon>Ecdysozoa</taxon>
        <taxon>Arthropoda</taxon>
        <taxon>Chelicerata</taxon>
        <taxon>Arachnida</taxon>
        <taxon>Acari</taxon>
        <taxon>Acariformes</taxon>
        <taxon>Sarcoptiformes</taxon>
        <taxon>Astigmata</taxon>
        <taxon>Psoroptidia</taxon>
        <taxon>Analgoidea</taxon>
        <taxon>Pyroglyphidae</taxon>
        <taxon>Dermatophagoidinae</taxon>
        <taxon>Dermatophagoides</taxon>
    </lineage>
</organism>
<dbReference type="Gene3D" id="3.40.50.1820">
    <property type="entry name" value="alpha/beta hydrolase"/>
    <property type="match status" value="1"/>
</dbReference>
<dbReference type="RefSeq" id="XP_027203561.1">
    <property type="nucleotide sequence ID" value="XM_027347760.1"/>
</dbReference>
<dbReference type="InParanoid" id="A0A6P6YF97"/>
<dbReference type="PANTHER" id="PTHR20908">
    <property type="entry name" value="LD15586P"/>
    <property type="match status" value="1"/>
</dbReference>
<accession>A0A6P6YF97</accession>
<dbReference type="PANTHER" id="PTHR20908:SF1">
    <property type="entry name" value="LD15586P"/>
    <property type="match status" value="1"/>
</dbReference>
<reference evidence="2" key="1">
    <citation type="submission" date="2025-08" db="UniProtKB">
        <authorList>
            <consortium name="RefSeq"/>
        </authorList>
    </citation>
    <scope>IDENTIFICATION</scope>
    <source>
        <strain evidence="2">Airmid</strain>
    </source>
</reference>
<dbReference type="InterPro" id="IPR029058">
    <property type="entry name" value="AB_hydrolase_fold"/>
</dbReference>
<dbReference type="OrthoDB" id="77878at2759"/>
<dbReference type="AlphaFoldDB" id="A0A6P6YF97"/>
<dbReference type="KEGG" id="dpte:113797395"/>
<dbReference type="InterPro" id="IPR008547">
    <property type="entry name" value="DUF829_TMEM53"/>
</dbReference>
<dbReference type="SUPFAM" id="SSF53474">
    <property type="entry name" value="alpha/beta-Hydrolases"/>
    <property type="match status" value="1"/>
</dbReference>
<dbReference type="GeneID" id="113797395"/>
<dbReference type="OMA" id="YINLWTS"/>